<sequence>MVASLTLAEEAHVVRLGEAIVADVEGLYGNDERLSLMFLLKYIPAPSFEGLDLHLPRIQAPV</sequence>
<dbReference type="EMBL" id="JAESDN010000001">
    <property type="protein sequence ID" value="KAG7057524.1"/>
    <property type="molecule type" value="Genomic_DNA"/>
</dbReference>
<evidence type="ECO:0000313" key="2">
    <source>
        <dbReference type="Proteomes" id="UP000699042"/>
    </source>
</evidence>
<reference evidence="1" key="1">
    <citation type="submission" date="2021-05" db="EMBL/GenBank/DDBJ databases">
        <title>Comparative genomics of three Colletotrichum scovillei strains and genetic complementation revealed genes involved fungal growth and virulence on chili pepper.</title>
        <authorList>
            <person name="Hsieh D.-K."/>
            <person name="Chuang S.-C."/>
            <person name="Chen C.-Y."/>
            <person name="Chao Y.-T."/>
            <person name="Lu M.-Y.J."/>
            <person name="Lee M.-H."/>
            <person name="Shih M.-C."/>
        </authorList>
    </citation>
    <scope>NUCLEOTIDE SEQUENCE</scope>
    <source>
        <strain evidence="1">Coll-153</strain>
    </source>
</reference>
<protein>
    <submittedName>
        <fullName evidence="1">Uncharacterized protein</fullName>
    </submittedName>
</protein>
<organism evidence="1 2">
    <name type="scientific">Colletotrichum scovillei</name>
    <dbReference type="NCBI Taxonomy" id="1209932"/>
    <lineage>
        <taxon>Eukaryota</taxon>
        <taxon>Fungi</taxon>
        <taxon>Dikarya</taxon>
        <taxon>Ascomycota</taxon>
        <taxon>Pezizomycotina</taxon>
        <taxon>Sordariomycetes</taxon>
        <taxon>Hypocreomycetidae</taxon>
        <taxon>Glomerellales</taxon>
        <taxon>Glomerellaceae</taxon>
        <taxon>Colletotrichum</taxon>
        <taxon>Colletotrichum acutatum species complex</taxon>
    </lineage>
</organism>
<name>A0A9P7RHB0_9PEZI</name>
<proteinExistence type="predicted"/>
<gene>
    <name evidence="1" type="ORF">JMJ77_004909</name>
</gene>
<accession>A0A9P7RHB0</accession>
<dbReference type="AlphaFoldDB" id="A0A9P7RHB0"/>
<keyword evidence="2" id="KW-1185">Reference proteome</keyword>
<dbReference type="Proteomes" id="UP000699042">
    <property type="component" value="Unassembled WGS sequence"/>
</dbReference>
<evidence type="ECO:0000313" key="1">
    <source>
        <dbReference type="EMBL" id="KAG7057524.1"/>
    </source>
</evidence>
<comment type="caution">
    <text evidence="1">The sequence shown here is derived from an EMBL/GenBank/DDBJ whole genome shotgun (WGS) entry which is preliminary data.</text>
</comment>